<name>A0A124EGU4_TRASO</name>
<reference evidence="2 3" key="1">
    <citation type="submission" date="2015-12" db="EMBL/GenBank/DDBJ databases">
        <title>Draft Genome Sequence of Olsenella scatoligenes SK9K4T; a Producer of 3-Methylindole- (skatole) and 4-Methylphenol- (p-cresol) Isolated from Pig Feces.</title>
        <authorList>
            <person name="Li X."/>
            <person name="Borg B."/>
            <person name="Canibe N."/>
        </authorList>
    </citation>
    <scope>NUCLEOTIDE SEQUENCE [LARGE SCALE GENOMIC DNA]</scope>
    <source>
        <strain evidence="2 3">SK9K4</strain>
    </source>
</reference>
<dbReference type="Proteomes" id="UP000054078">
    <property type="component" value="Unassembled WGS sequence"/>
</dbReference>
<dbReference type="AlphaFoldDB" id="A0A124EGU4"/>
<evidence type="ECO:0000313" key="3">
    <source>
        <dbReference type="Proteomes" id="UP000054078"/>
    </source>
</evidence>
<accession>A0A124EGU4</accession>
<dbReference type="InterPro" id="IPR006311">
    <property type="entry name" value="TAT_signal"/>
</dbReference>
<dbReference type="EMBL" id="LOJF01000009">
    <property type="protein sequence ID" value="KUH58574.1"/>
    <property type="molecule type" value="Genomic_DNA"/>
</dbReference>
<comment type="caution">
    <text evidence="2">The sequence shown here is derived from an EMBL/GenBank/DDBJ whole genome shotgun (WGS) entry which is preliminary data.</text>
</comment>
<dbReference type="GO" id="GO:0030975">
    <property type="term" value="F:thiamine binding"/>
    <property type="evidence" value="ECO:0007669"/>
    <property type="project" value="TreeGrafter"/>
</dbReference>
<dbReference type="GO" id="GO:0015888">
    <property type="term" value="P:thiamine transport"/>
    <property type="evidence" value="ECO:0007669"/>
    <property type="project" value="TreeGrafter"/>
</dbReference>
<dbReference type="PROSITE" id="PS51257">
    <property type="entry name" value="PROKAR_LIPOPROTEIN"/>
    <property type="match status" value="1"/>
</dbReference>
<evidence type="ECO:0000256" key="1">
    <source>
        <dbReference type="ARBA" id="ARBA00022729"/>
    </source>
</evidence>
<sequence>MAGRVHKGNATPGISRRGFLALTGGAAACLGLGAMAGAGGTSSNSVVIYSCGEGIRNETQMTALREVFPSYDIRMHYITTGNCAARLRMEGTSTEADIVMDLEGGYINQVSDSLEVLSDFDESIFCEDLRDPDDRYFPFSRESACIATNDDVLSEHGIPTPTSYQDLLDPMYAGVVCMPNPKTSGTGYNFLKSLVNAWGEDAAFDYFDALAENVYQFTSSGSGPVNALVQGEAGVGFGMTYHAVSEINDGAPLSVHFFEEGSPWDVYGSGIVQGRSSRQAVHDVFGWLCTEGVRIDNETYVPDQVLVGVTPEIPNYPKDITYADMTGITDVDEKMRLLERWSH</sequence>
<protein>
    <submittedName>
        <fullName evidence="2">ABC transporter substrate-binding protein</fullName>
    </submittedName>
</protein>
<dbReference type="GO" id="GO:0030288">
    <property type="term" value="C:outer membrane-bounded periplasmic space"/>
    <property type="evidence" value="ECO:0007669"/>
    <property type="project" value="TreeGrafter"/>
</dbReference>
<dbReference type="GO" id="GO:0030976">
    <property type="term" value="F:thiamine pyrophosphate binding"/>
    <property type="evidence" value="ECO:0007669"/>
    <property type="project" value="TreeGrafter"/>
</dbReference>
<keyword evidence="1" id="KW-0732">Signal</keyword>
<proteinExistence type="predicted"/>
<dbReference type="PANTHER" id="PTHR30006:SF2">
    <property type="entry name" value="ABC TRANSPORTER SUBSTRATE-BINDING PROTEIN"/>
    <property type="match status" value="1"/>
</dbReference>
<dbReference type="STRING" id="1299998.AUL39_06235"/>
<evidence type="ECO:0000313" key="2">
    <source>
        <dbReference type="EMBL" id="KUH58574.1"/>
    </source>
</evidence>
<gene>
    <name evidence="2" type="ORF">AUL39_06235</name>
</gene>
<dbReference type="PANTHER" id="PTHR30006">
    <property type="entry name" value="THIAMINE-BINDING PERIPLASMIC PROTEIN-RELATED"/>
    <property type="match status" value="1"/>
</dbReference>
<dbReference type="SUPFAM" id="SSF53850">
    <property type="entry name" value="Periplasmic binding protein-like II"/>
    <property type="match status" value="1"/>
</dbReference>
<dbReference type="Pfam" id="PF13343">
    <property type="entry name" value="SBP_bac_6"/>
    <property type="match status" value="1"/>
</dbReference>
<organism evidence="2 3">
    <name type="scientific">Tractidigestivibacter scatoligenes</name>
    <name type="common">Olsenella scatoligenes</name>
    <dbReference type="NCBI Taxonomy" id="1299998"/>
    <lineage>
        <taxon>Bacteria</taxon>
        <taxon>Bacillati</taxon>
        <taxon>Actinomycetota</taxon>
        <taxon>Coriobacteriia</taxon>
        <taxon>Coriobacteriales</taxon>
        <taxon>Atopobiaceae</taxon>
        <taxon>Tractidigestivibacter</taxon>
    </lineage>
</organism>
<keyword evidence="3" id="KW-1185">Reference proteome</keyword>
<dbReference type="Gene3D" id="3.40.190.10">
    <property type="entry name" value="Periplasmic binding protein-like II"/>
    <property type="match status" value="2"/>
</dbReference>
<dbReference type="PROSITE" id="PS51318">
    <property type="entry name" value="TAT"/>
    <property type="match status" value="1"/>
</dbReference>